<dbReference type="EC" id="2.7.7.65" evidence="1"/>
<evidence type="ECO:0000313" key="5">
    <source>
        <dbReference type="EMBL" id="PMP97832.1"/>
    </source>
</evidence>
<dbReference type="PANTHER" id="PTHR45138">
    <property type="entry name" value="REGULATORY COMPONENTS OF SENSORY TRANSDUCTION SYSTEM"/>
    <property type="match status" value="1"/>
</dbReference>
<dbReference type="SMART" id="SM00267">
    <property type="entry name" value="GGDEF"/>
    <property type="match status" value="1"/>
</dbReference>
<organism evidence="5 6">
    <name type="scientific">Thermodesulfobacterium geofontis</name>
    <dbReference type="NCBI Taxonomy" id="1295609"/>
    <lineage>
        <taxon>Bacteria</taxon>
        <taxon>Pseudomonadati</taxon>
        <taxon>Thermodesulfobacteriota</taxon>
        <taxon>Thermodesulfobacteria</taxon>
        <taxon>Thermodesulfobacteriales</taxon>
        <taxon>Thermodesulfobacteriaceae</taxon>
        <taxon>Thermodesulfobacterium</taxon>
    </lineage>
</organism>
<protein>
    <recommendedName>
        <fullName evidence="1">diguanylate cyclase</fullName>
        <ecNumber evidence="1">2.7.7.65</ecNumber>
    </recommendedName>
</protein>
<dbReference type="GO" id="GO:0043709">
    <property type="term" value="P:cell adhesion involved in single-species biofilm formation"/>
    <property type="evidence" value="ECO:0007669"/>
    <property type="project" value="TreeGrafter"/>
</dbReference>
<comment type="catalytic activity">
    <reaction evidence="2">
        <text>2 GTP = 3',3'-c-di-GMP + 2 diphosphate</text>
        <dbReference type="Rhea" id="RHEA:24898"/>
        <dbReference type="ChEBI" id="CHEBI:33019"/>
        <dbReference type="ChEBI" id="CHEBI:37565"/>
        <dbReference type="ChEBI" id="CHEBI:58805"/>
        <dbReference type="EC" id="2.7.7.65"/>
    </reaction>
</comment>
<dbReference type="Pfam" id="PF00990">
    <property type="entry name" value="GGDEF"/>
    <property type="match status" value="1"/>
</dbReference>
<accession>A0A2N7QFX8</accession>
<sequence>MGLFSFLIIIVLFFIYKNYKKQEKLYLQTMTKNFEALYKNNAYLLKERSNIIYDSFINKEKIIKIVVKASKIKDIKSKEFKKLREELYKKLYNEYNYMKNYGLQELHFHLPDYTSFIRFYRPEKYGDSLKGVRKSLELVHEFKKPVSCFEIGRVVHGFRNVYPLFYNGELVGMVDVAYHANSIISGIERALPVYIEFIIDSNLIKKKLFEDEQKLYTKSHIFEDFFIDKDVKTFSKEAQIIKEEIQNIDKNKFKIVEKNFKNGKNFSINLKIKDKDYLISFICVKDCEGKTEAYFVIYKPDKIFGYLRYNFIIVLLTTTFLLTLVFSILYVYFWKQIEYREKLKKISETDTLTGIANRRAFIEKIKYEAKISQRFGYPLSVILFDIDNFKKVNDIYGHDTGDYVLKEVVKIISGQLRRTDFFARWGGEEFMIILKNTDLKDAIKLAERLRKVIENYKFEKVSYITISLGVAKLKSDEDIDSFFKRLDELLYKAKRKGKNRVEFE</sequence>
<proteinExistence type="predicted"/>
<dbReference type="GO" id="GO:1902201">
    <property type="term" value="P:negative regulation of bacterial-type flagellum-dependent cell motility"/>
    <property type="evidence" value="ECO:0007669"/>
    <property type="project" value="TreeGrafter"/>
</dbReference>
<reference evidence="5 6" key="1">
    <citation type="submission" date="2018-01" db="EMBL/GenBank/DDBJ databases">
        <title>Metagenomic assembled genomes from two thermal pools in the Uzon Caldera, Kamchatka, Russia.</title>
        <authorList>
            <person name="Wilkins L."/>
            <person name="Ettinger C."/>
        </authorList>
    </citation>
    <scope>NUCLEOTIDE SEQUENCE [LARGE SCALE GENOMIC DNA]</scope>
    <source>
        <strain evidence="5">ARK-04</strain>
    </source>
</reference>
<evidence type="ECO:0000259" key="4">
    <source>
        <dbReference type="PROSITE" id="PS50887"/>
    </source>
</evidence>
<keyword evidence="3" id="KW-0812">Transmembrane</keyword>
<evidence type="ECO:0000256" key="1">
    <source>
        <dbReference type="ARBA" id="ARBA00012528"/>
    </source>
</evidence>
<name>A0A2N7QFX8_9BACT</name>
<dbReference type="CDD" id="cd01949">
    <property type="entry name" value="GGDEF"/>
    <property type="match status" value="1"/>
</dbReference>
<dbReference type="InterPro" id="IPR029787">
    <property type="entry name" value="Nucleotide_cyclase"/>
</dbReference>
<dbReference type="Proteomes" id="UP000235619">
    <property type="component" value="Unassembled WGS sequence"/>
</dbReference>
<dbReference type="Pfam" id="PF14827">
    <property type="entry name" value="dCache_3"/>
    <property type="match status" value="1"/>
</dbReference>
<comment type="caution">
    <text evidence="5">The sequence shown here is derived from an EMBL/GenBank/DDBJ whole genome shotgun (WGS) entry which is preliminary data.</text>
</comment>
<dbReference type="EMBL" id="PNJD01000116">
    <property type="protein sequence ID" value="PMP97832.1"/>
    <property type="molecule type" value="Genomic_DNA"/>
</dbReference>
<dbReference type="SUPFAM" id="SSF55073">
    <property type="entry name" value="Nucleotide cyclase"/>
    <property type="match status" value="1"/>
</dbReference>
<dbReference type="NCBIfam" id="TIGR00254">
    <property type="entry name" value="GGDEF"/>
    <property type="match status" value="1"/>
</dbReference>
<dbReference type="InterPro" id="IPR000160">
    <property type="entry name" value="GGDEF_dom"/>
</dbReference>
<evidence type="ECO:0000313" key="6">
    <source>
        <dbReference type="Proteomes" id="UP000235619"/>
    </source>
</evidence>
<dbReference type="FunFam" id="3.30.70.270:FF:000001">
    <property type="entry name" value="Diguanylate cyclase domain protein"/>
    <property type="match status" value="1"/>
</dbReference>
<dbReference type="PANTHER" id="PTHR45138:SF9">
    <property type="entry name" value="DIGUANYLATE CYCLASE DGCM-RELATED"/>
    <property type="match status" value="1"/>
</dbReference>
<dbReference type="InterPro" id="IPR029150">
    <property type="entry name" value="dCache_3"/>
</dbReference>
<evidence type="ECO:0000256" key="2">
    <source>
        <dbReference type="ARBA" id="ARBA00034247"/>
    </source>
</evidence>
<dbReference type="PROSITE" id="PS50887">
    <property type="entry name" value="GGDEF"/>
    <property type="match status" value="1"/>
</dbReference>
<evidence type="ECO:0000256" key="3">
    <source>
        <dbReference type="SAM" id="Phobius"/>
    </source>
</evidence>
<feature type="domain" description="GGDEF" evidence="4">
    <location>
        <begin position="377"/>
        <end position="504"/>
    </location>
</feature>
<dbReference type="GO" id="GO:0005886">
    <property type="term" value="C:plasma membrane"/>
    <property type="evidence" value="ECO:0007669"/>
    <property type="project" value="TreeGrafter"/>
</dbReference>
<dbReference type="InterPro" id="IPR050469">
    <property type="entry name" value="Diguanylate_Cyclase"/>
</dbReference>
<dbReference type="InterPro" id="IPR043128">
    <property type="entry name" value="Rev_trsase/Diguanyl_cyclase"/>
</dbReference>
<dbReference type="AlphaFoldDB" id="A0A2N7QFX8"/>
<gene>
    <name evidence="5" type="ORF">C0169_01890</name>
</gene>
<feature type="transmembrane region" description="Helical" evidence="3">
    <location>
        <begin position="309"/>
        <end position="334"/>
    </location>
</feature>
<keyword evidence="3" id="KW-1133">Transmembrane helix</keyword>
<keyword evidence="3" id="KW-0472">Membrane</keyword>
<dbReference type="Gene3D" id="3.30.70.270">
    <property type="match status" value="1"/>
</dbReference>
<dbReference type="GO" id="GO:0052621">
    <property type="term" value="F:diguanylate cyclase activity"/>
    <property type="evidence" value="ECO:0007669"/>
    <property type="project" value="UniProtKB-EC"/>
</dbReference>